<comment type="caution">
    <text evidence="1">The sequence shown here is derived from an EMBL/GenBank/DDBJ whole genome shotgun (WGS) entry which is preliminary data.</text>
</comment>
<proteinExistence type="predicted"/>
<dbReference type="Proteomes" id="UP000438429">
    <property type="component" value="Unassembled WGS sequence"/>
</dbReference>
<dbReference type="AlphaFoldDB" id="A0A6A4SQV6"/>
<reference evidence="1 2" key="1">
    <citation type="submission" date="2019-06" db="EMBL/GenBank/DDBJ databases">
        <title>Draft genomes of female and male turbot (Scophthalmus maximus).</title>
        <authorList>
            <person name="Xu H."/>
            <person name="Xu X.-W."/>
            <person name="Shao C."/>
            <person name="Chen S."/>
        </authorList>
    </citation>
    <scope>NUCLEOTIDE SEQUENCE [LARGE SCALE GENOMIC DNA]</scope>
    <source>
        <strain evidence="1">Ysfricsl-2016a</strain>
        <tissue evidence="1">Blood</tissue>
    </source>
</reference>
<organism evidence="1 2">
    <name type="scientific">Scophthalmus maximus</name>
    <name type="common">Turbot</name>
    <name type="synonym">Psetta maxima</name>
    <dbReference type="NCBI Taxonomy" id="52904"/>
    <lineage>
        <taxon>Eukaryota</taxon>
        <taxon>Metazoa</taxon>
        <taxon>Chordata</taxon>
        <taxon>Craniata</taxon>
        <taxon>Vertebrata</taxon>
        <taxon>Euteleostomi</taxon>
        <taxon>Actinopterygii</taxon>
        <taxon>Neopterygii</taxon>
        <taxon>Teleostei</taxon>
        <taxon>Neoteleostei</taxon>
        <taxon>Acanthomorphata</taxon>
        <taxon>Carangaria</taxon>
        <taxon>Pleuronectiformes</taxon>
        <taxon>Pleuronectoidei</taxon>
        <taxon>Scophthalmidae</taxon>
        <taxon>Scophthalmus</taxon>
    </lineage>
</organism>
<evidence type="ECO:0000313" key="1">
    <source>
        <dbReference type="EMBL" id="KAF0032712.1"/>
    </source>
</evidence>
<evidence type="ECO:0000313" key="2">
    <source>
        <dbReference type="Proteomes" id="UP000438429"/>
    </source>
</evidence>
<accession>A0A6A4SQV6</accession>
<gene>
    <name evidence="1" type="ORF">F2P81_015002</name>
</gene>
<name>A0A6A4SQV6_SCOMX</name>
<dbReference type="EMBL" id="VEVO01000013">
    <property type="protein sequence ID" value="KAF0032712.1"/>
    <property type="molecule type" value="Genomic_DNA"/>
</dbReference>
<sequence>MYGEALLPVLYIQSNQIITTCSSGANYDNFLGASVAPKLCNFFDNTSNNLKGSGYEPNTLVNSIMQALNALMCGDNVRITEGTDAI</sequence>
<protein>
    <submittedName>
        <fullName evidence="1">Uncharacterized protein</fullName>
    </submittedName>
</protein>